<gene>
    <name evidence="2" type="ORF">OKA104_LOCUS54322</name>
</gene>
<organism evidence="2 3">
    <name type="scientific">Adineta steineri</name>
    <dbReference type="NCBI Taxonomy" id="433720"/>
    <lineage>
        <taxon>Eukaryota</taxon>
        <taxon>Metazoa</taxon>
        <taxon>Spiralia</taxon>
        <taxon>Gnathifera</taxon>
        <taxon>Rotifera</taxon>
        <taxon>Eurotatoria</taxon>
        <taxon>Bdelloidea</taxon>
        <taxon>Adinetida</taxon>
        <taxon>Adinetidae</taxon>
        <taxon>Adineta</taxon>
    </lineage>
</organism>
<evidence type="ECO:0000256" key="1">
    <source>
        <dbReference type="SAM" id="MobiDB-lite"/>
    </source>
</evidence>
<protein>
    <submittedName>
        <fullName evidence="2">Uncharacterized protein</fullName>
    </submittedName>
</protein>
<feature type="non-terminal residue" evidence="2">
    <location>
        <position position="1"/>
    </location>
</feature>
<accession>A0A820SIM7</accession>
<sequence length="118" mass="13485">EALTISQMRLHSSLDPYQTNSFISNRLPTIYQRGRSSFEITRIKSDAQTRAAREGINLHKVRDMENVLSNLLKTDSEPKRSRIIRSNTSHNRPPPPPITPTSDQSEITHAMVLEQSKF</sequence>
<comment type="caution">
    <text evidence="2">The sequence shown here is derived from an EMBL/GenBank/DDBJ whole genome shotgun (WGS) entry which is preliminary data.</text>
</comment>
<dbReference type="Proteomes" id="UP000663881">
    <property type="component" value="Unassembled WGS sequence"/>
</dbReference>
<dbReference type="EMBL" id="CAJOAY010035917">
    <property type="protein sequence ID" value="CAF4454087.1"/>
    <property type="molecule type" value="Genomic_DNA"/>
</dbReference>
<dbReference type="AlphaFoldDB" id="A0A820SIM7"/>
<name>A0A820SIM7_9BILA</name>
<evidence type="ECO:0000313" key="2">
    <source>
        <dbReference type="EMBL" id="CAF4454087.1"/>
    </source>
</evidence>
<evidence type="ECO:0000313" key="3">
    <source>
        <dbReference type="Proteomes" id="UP000663881"/>
    </source>
</evidence>
<reference evidence="2" key="1">
    <citation type="submission" date="2021-02" db="EMBL/GenBank/DDBJ databases">
        <authorList>
            <person name="Nowell W R."/>
        </authorList>
    </citation>
    <scope>NUCLEOTIDE SEQUENCE</scope>
</reference>
<proteinExistence type="predicted"/>
<feature type="region of interest" description="Disordered" evidence="1">
    <location>
        <begin position="69"/>
        <end position="106"/>
    </location>
</feature>